<dbReference type="GO" id="GO:0005739">
    <property type="term" value="C:mitochondrion"/>
    <property type="evidence" value="ECO:0007669"/>
    <property type="project" value="UniProtKB-ARBA"/>
</dbReference>
<dbReference type="SUPFAM" id="SSF52833">
    <property type="entry name" value="Thioredoxin-like"/>
    <property type="match status" value="1"/>
</dbReference>
<keyword evidence="4" id="KW-1185">Reference proteome</keyword>
<dbReference type="Proteomes" id="UP001149090">
    <property type="component" value="Unassembled WGS sequence"/>
</dbReference>
<dbReference type="Gene3D" id="3.40.30.10">
    <property type="entry name" value="Glutaredoxin"/>
    <property type="match status" value="1"/>
</dbReference>
<dbReference type="InterPro" id="IPR004480">
    <property type="entry name" value="Monothiol_GRX-rel"/>
</dbReference>
<evidence type="ECO:0000259" key="2">
    <source>
        <dbReference type="Pfam" id="PF00462"/>
    </source>
</evidence>
<name>A0A9Q0R9M3_ANAIG</name>
<dbReference type="EMBL" id="JAPDFW010000083">
    <property type="protein sequence ID" value="KAJ5072056.1"/>
    <property type="molecule type" value="Genomic_DNA"/>
</dbReference>
<dbReference type="OMA" id="CAFSKRM"/>
<reference evidence="3" key="1">
    <citation type="submission" date="2022-10" db="EMBL/GenBank/DDBJ databases">
        <title>Novel sulphate-reducing endosymbionts in the free-living metamonad Anaeramoeba.</title>
        <authorList>
            <person name="Jerlstrom-Hultqvist J."/>
            <person name="Cepicka I."/>
            <person name="Gallot-Lavallee L."/>
            <person name="Salas-Leiva D."/>
            <person name="Curtis B.A."/>
            <person name="Zahonova K."/>
            <person name="Pipaliya S."/>
            <person name="Dacks J."/>
            <person name="Roger A.J."/>
        </authorList>
    </citation>
    <scope>NUCLEOTIDE SEQUENCE</scope>
    <source>
        <strain evidence="3">BMAN</strain>
    </source>
</reference>
<protein>
    <submittedName>
        <fullName evidence="3">Monothiol glutaredoxin-s15</fullName>
    </submittedName>
</protein>
<proteinExistence type="predicted"/>
<feature type="domain" description="Glutaredoxin" evidence="2">
    <location>
        <begin position="67"/>
        <end position="131"/>
    </location>
</feature>
<keyword evidence="1" id="KW-0676">Redox-active center</keyword>
<dbReference type="PANTHER" id="PTHR10293">
    <property type="entry name" value="GLUTAREDOXIN FAMILY MEMBER"/>
    <property type="match status" value="1"/>
</dbReference>
<evidence type="ECO:0000313" key="4">
    <source>
        <dbReference type="Proteomes" id="UP001149090"/>
    </source>
</evidence>
<dbReference type="PROSITE" id="PS51354">
    <property type="entry name" value="GLUTAREDOXIN_2"/>
    <property type="match status" value="1"/>
</dbReference>
<gene>
    <name evidence="3" type="ORF">M0811_09700</name>
</gene>
<sequence>MLPQFISITNSKFQLPKQTFQLFKQFSSIPISGKSHPDFLPKIKSPDSPEAKKILARINKIIKQNPVVLFLKGTQKTPGHGYNRAFVQVLNLEKAKFLGIDVSEDSEALDGVRAITKIDEIPQLFIGGKFVGVGKDVLDKYRTGDLEDLLIESGAEFVD</sequence>
<dbReference type="InterPro" id="IPR002109">
    <property type="entry name" value="Glutaredoxin"/>
</dbReference>
<dbReference type="OrthoDB" id="415696at2759"/>
<dbReference type="PANTHER" id="PTHR10293:SF16">
    <property type="entry name" value="GLUTAREDOXIN-RELATED PROTEIN 5, MITOCHONDRIAL"/>
    <property type="match status" value="1"/>
</dbReference>
<dbReference type="AlphaFoldDB" id="A0A9Q0R9M3"/>
<dbReference type="InterPro" id="IPR036249">
    <property type="entry name" value="Thioredoxin-like_sf"/>
</dbReference>
<organism evidence="3 4">
    <name type="scientific">Anaeramoeba ignava</name>
    <name type="common">Anaerobic marine amoeba</name>
    <dbReference type="NCBI Taxonomy" id="1746090"/>
    <lineage>
        <taxon>Eukaryota</taxon>
        <taxon>Metamonada</taxon>
        <taxon>Anaeramoebidae</taxon>
        <taxon>Anaeramoeba</taxon>
    </lineage>
</organism>
<comment type="caution">
    <text evidence="3">The sequence shown here is derived from an EMBL/GenBank/DDBJ whole genome shotgun (WGS) entry which is preliminary data.</text>
</comment>
<accession>A0A9Q0R9M3</accession>
<evidence type="ECO:0000256" key="1">
    <source>
        <dbReference type="ARBA" id="ARBA00023284"/>
    </source>
</evidence>
<evidence type="ECO:0000313" key="3">
    <source>
        <dbReference type="EMBL" id="KAJ5072056.1"/>
    </source>
</evidence>
<dbReference type="Pfam" id="PF00462">
    <property type="entry name" value="Glutaredoxin"/>
    <property type="match status" value="1"/>
</dbReference>